<dbReference type="AlphaFoldDB" id="A0AAD7YUF3"/>
<keyword evidence="1" id="KW-0175">Coiled coil</keyword>
<feature type="compositionally biased region" description="Basic and acidic residues" evidence="2">
    <location>
        <begin position="16"/>
        <end position="25"/>
    </location>
</feature>
<name>A0AAD7YUF3_MYTSE</name>
<reference evidence="3" key="1">
    <citation type="submission" date="2023-03" db="EMBL/GenBank/DDBJ databases">
        <title>Chromosome-level genomes of two armyworms, Mythimna separata and Mythimna loreyi, provide insights into the biosynthesis and reception of sex pheromones.</title>
        <authorList>
            <person name="Zhao H."/>
        </authorList>
    </citation>
    <scope>NUCLEOTIDE SEQUENCE</scope>
    <source>
        <strain evidence="3">BeijingLab</strain>
        <tissue evidence="3">Pupa</tissue>
    </source>
</reference>
<feature type="coiled-coil region" evidence="1">
    <location>
        <begin position="94"/>
        <end position="121"/>
    </location>
</feature>
<evidence type="ECO:0008006" key="5">
    <source>
        <dbReference type="Google" id="ProtNLM"/>
    </source>
</evidence>
<sequence length="258" mass="28593">MTSSTKVSPNWLCPDCKAKIPRKDNSATPVKGPSDGMIVNSQSAIQLSPKTQSPAVNQSTVAEQTTEDPAANQPIQPLSLMATGTRELNVAYEIRCFREELGAMREELRQFRDEMASLKADVGLCRERMSVVEDKVAHLERRFEEKEPSSADHLEATIAELKLQLNERDQDHLLNDVIITGIPETKDESPLHLVHLVSSKLGISIDERDIVNAERIGMVRRNLNVTGAADAVELARPRALAVRLSRRAARDAYCQTVC</sequence>
<comment type="caution">
    <text evidence="3">The sequence shown here is derived from an EMBL/GenBank/DDBJ whole genome shotgun (WGS) entry which is preliminary data.</text>
</comment>
<dbReference type="EMBL" id="JARGEI010000009">
    <property type="protein sequence ID" value="KAJ8726660.1"/>
    <property type="molecule type" value="Genomic_DNA"/>
</dbReference>
<feature type="region of interest" description="Disordered" evidence="2">
    <location>
        <begin position="1"/>
        <end position="74"/>
    </location>
</feature>
<dbReference type="Proteomes" id="UP001231518">
    <property type="component" value="Chromosome 10"/>
</dbReference>
<accession>A0AAD7YUF3</accession>
<evidence type="ECO:0000256" key="1">
    <source>
        <dbReference type="SAM" id="Coils"/>
    </source>
</evidence>
<protein>
    <recommendedName>
        <fullName evidence="5">Zinc finger DNA binding protein</fullName>
    </recommendedName>
</protein>
<feature type="compositionally biased region" description="Polar residues" evidence="2">
    <location>
        <begin position="39"/>
        <end position="64"/>
    </location>
</feature>
<evidence type="ECO:0000313" key="4">
    <source>
        <dbReference type="Proteomes" id="UP001231518"/>
    </source>
</evidence>
<proteinExistence type="predicted"/>
<gene>
    <name evidence="3" type="ORF">PYW07_001358</name>
</gene>
<keyword evidence="4" id="KW-1185">Reference proteome</keyword>
<evidence type="ECO:0000313" key="3">
    <source>
        <dbReference type="EMBL" id="KAJ8726660.1"/>
    </source>
</evidence>
<organism evidence="3 4">
    <name type="scientific">Mythimna separata</name>
    <name type="common">Oriental armyworm</name>
    <name type="synonym">Pseudaletia separata</name>
    <dbReference type="NCBI Taxonomy" id="271217"/>
    <lineage>
        <taxon>Eukaryota</taxon>
        <taxon>Metazoa</taxon>
        <taxon>Ecdysozoa</taxon>
        <taxon>Arthropoda</taxon>
        <taxon>Hexapoda</taxon>
        <taxon>Insecta</taxon>
        <taxon>Pterygota</taxon>
        <taxon>Neoptera</taxon>
        <taxon>Endopterygota</taxon>
        <taxon>Lepidoptera</taxon>
        <taxon>Glossata</taxon>
        <taxon>Ditrysia</taxon>
        <taxon>Noctuoidea</taxon>
        <taxon>Noctuidae</taxon>
        <taxon>Noctuinae</taxon>
        <taxon>Hadenini</taxon>
        <taxon>Mythimna</taxon>
    </lineage>
</organism>
<evidence type="ECO:0000256" key="2">
    <source>
        <dbReference type="SAM" id="MobiDB-lite"/>
    </source>
</evidence>